<dbReference type="OrthoDB" id="1438590at2"/>
<feature type="transmembrane region" description="Helical" evidence="1">
    <location>
        <begin position="159"/>
        <end position="178"/>
    </location>
</feature>
<keyword evidence="1" id="KW-0472">Membrane</keyword>
<organism evidence="2 3">
    <name type="scientific">Algibacter luteus</name>
    <dbReference type="NCBI Taxonomy" id="1178825"/>
    <lineage>
        <taxon>Bacteria</taxon>
        <taxon>Pseudomonadati</taxon>
        <taxon>Bacteroidota</taxon>
        <taxon>Flavobacteriia</taxon>
        <taxon>Flavobacteriales</taxon>
        <taxon>Flavobacteriaceae</taxon>
        <taxon>Algibacter</taxon>
    </lineage>
</organism>
<name>A0A1M6AT32_9FLAO</name>
<keyword evidence="1" id="KW-1133">Transmembrane helix</keyword>
<dbReference type="Pfam" id="PF14093">
    <property type="entry name" value="DUF4271"/>
    <property type="match status" value="1"/>
</dbReference>
<dbReference type="InterPro" id="IPR025367">
    <property type="entry name" value="DUF4271"/>
</dbReference>
<keyword evidence="3" id="KW-1185">Reference proteome</keyword>
<dbReference type="AlphaFoldDB" id="A0A1M6AT32"/>
<accession>A0A1M6AT32</accession>
<feature type="transmembrane region" description="Helical" evidence="1">
    <location>
        <begin position="134"/>
        <end position="153"/>
    </location>
</feature>
<feature type="transmembrane region" description="Helical" evidence="1">
    <location>
        <begin position="12"/>
        <end position="29"/>
    </location>
</feature>
<gene>
    <name evidence="2" type="ORF">SAMN05216261_0604</name>
</gene>
<feature type="transmembrane region" description="Helical" evidence="1">
    <location>
        <begin position="93"/>
        <end position="114"/>
    </location>
</feature>
<feature type="transmembrane region" description="Helical" evidence="1">
    <location>
        <begin position="61"/>
        <end position="81"/>
    </location>
</feature>
<protein>
    <recommendedName>
        <fullName evidence="4">DUF4271 domain-containing protein</fullName>
    </recommendedName>
</protein>
<proteinExistence type="predicted"/>
<dbReference type="STRING" id="1178825.SAMN05216261_0604"/>
<dbReference type="Proteomes" id="UP000184396">
    <property type="component" value="Unassembled WGS sequence"/>
</dbReference>
<evidence type="ECO:0000313" key="2">
    <source>
        <dbReference type="EMBL" id="SHI39625.1"/>
    </source>
</evidence>
<dbReference type="eggNOG" id="ENOG502ZCTU">
    <property type="taxonomic scope" value="Bacteria"/>
</dbReference>
<evidence type="ECO:0000256" key="1">
    <source>
        <dbReference type="SAM" id="Phobius"/>
    </source>
</evidence>
<dbReference type="RefSeq" id="WP_019386065.1">
    <property type="nucleotide sequence ID" value="NZ_ALIH01000001.1"/>
</dbReference>
<keyword evidence="1" id="KW-0812">Transmembrane</keyword>
<sequence>MLRHVVSNELFTILIVIGLIIVAIAKLAAPKRFDDFVLVIGNDKYLKIYSRDQKFLDKFDALMFSNFVLSVSVFCFIVYQQVTNSNTVSANTLFKLTVSIGVFILIKVLVERLIGSLFEIDKLIDQYIFQKISFKNYLGMLLLPINALFIYSFKPSLSIIYAFIILFFIINIIGLISTFKTNQSIIKDNLFYFILYLCALEIAPYIILYKVFIAK</sequence>
<dbReference type="EMBL" id="FQYK01000001">
    <property type="protein sequence ID" value="SHI39625.1"/>
    <property type="molecule type" value="Genomic_DNA"/>
</dbReference>
<evidence type="ECO:0008006" key="4">
    <source>
        <dbReference type="Google" id="ProtNLM"/>
    </source>
</evidence>
<reference evidence="2 3" key="1">
    <citation type="submission" date="2016-11" db="EMBL/GenBank/DDBJ databases">
        <authorList>
            <person name="Jaros S."/>
            <person name="Januszkiewicz K."/>
            <person name="Wedrychowicz H."/>
        </authorList>
    </citation>
    <scope>NUCLEOTIDE SEQUENCE [LARGE SCALE GENOMIC DNA]</scope>
    <source>
        <strain evidence="2 3">CGMCC 1.12213</strain>
    </source>
</reference>
<feature type="transmembrane region" description="Helical" evidence="1">
    <location>
        <begin position="190"/>
        <end position="212"/>
    </location>
</feature>
<evidence type="ECO:0000313" key="3">
    <source>
        <dbReference type="Proteomes" id="UP000184396"/>
    </source>
</evidence>